<dbReference type="GO" id="GO:0004519">
    <property type="term" value="F:endonuclease activity"/>
    <property type="evidence" value="ECO:0007669"/>
    <property type="project" value="UniProtKB-KW"/>
</dbReference>
<name>A0A8A4TGM6_SULCO</name>
<protein>
    <submittedName>
        <fullName evidence="2">HNH endonuclease</fullName>
    </submittedName>
</protein>
<gene>
    <name evidence="2" type="ORF">J3U87_22520</name>
</gene>
<feature type="region of interest" description="Disordered" evidence="1">
    <location>
        <begin position="256"/>
        <end position="275"/>
    </location>
</feature>
<proteinExistence type="predicted"/>
<dbReference type="EMBL" id="CP071793">
    <property type="protein sequence ID" value="QTD48364.1"/>
    <property type="molecule type" value="Genomic_DNA"/>
</dbReference>
<organism evidence="2 3">
    <name type="scientific">Sulfidibacter corallicola</name>
    <dbReference type="NCBI Taxonomy" id="2818388"/>
    <lineage>
        <taxon>Bacteria</taxon>
        <taxon>Pseudomonadati</taxon>
        <taxon>Acidobacteriota</taxon>
        <taxon>Holophagae</taxon>
        <taxon>Acanthopleuribacterales</taxon>
        <taxon>Acanthopleuribacteraceae</taxon>
        <taxon>Sulfidibacter</taxon>
    </lineage>
</organism>
<dbReference type="KEGG" id="scor:J3U87_22520"/>
<dbReference type="InterPro" id="IPR032869">
    <property type="entry name" value="WHH_dom_containing"/>
</dbReference>
<dbReference type="RefSeq" id="WP_237378018.1">
    <property type="nucleotide sequence ID" value="NZ_CP071793.1"/>
</dbReference>
<keyword evidence="2" id="KW-0378">Hydrolase</keyword>
<evidence type="ECO:0000313" key="2">
    <source>
        <dbReference type="EMBL" id="QTD48364.1"/>
    </source>
</evidence>
<keyword evidence="2" id="KW-0540">Nuclease</keyword>
<accession>A0A8A4TGM6</accession>
<dbReference type="AlphaFoldDB" id="A0A8A4TGM6"/>
<evidence type="ECO:0000313" key="3">
    <source>
        <dbReference type="Proteomes" id="UP000663929"/>
    </source>
</evidence>
<reference evidence="2" key="1">
    <citation type="submission" date="2021-03" db="EMBL/GenBank/DDBJ databases">
        <title>Acanthopleuribacteraceae sp. M133.</title>
        <authorList>
            <person name="Wang G."/>
        </authorList>
    </citation>
    <scope>NUCLEOTIDE SEQUENCE</scope>
    <source>
        <strain evidence="2">M133</strain>
    </source>
</reference>
<dbReference type="CDD" id="cd20745">
    <property type="entry name" value="FIX_RhsA_AHH_HNH-like"/>
    <property type="match status" value="1"/>
</dbReference>
<evidence type="ECO:0000256" key="1">
    <source>
        <dbReference type="SAM" id="MobiDB-lite"/>
    </source>
</evidence>
<keyword evidence="2" id="KW-0255">Endonuclease</keyword>
<dbReference type="Pfam" id="PF14414">
    <property type="entry name" value="WHH"/>
    <property type="match status" value="1"/>
</dbReference>
<keyword evidence="3" id="KW-1185">Reference proteome</keyword>
<feature type="region of interest" description="Disordered" evidence="1">
    <location>
        <begin position="133"/>
        <end position="181"/>
    </location>
</feature>
<sequence>MGFDIATGQVDDIIDSPALSNARNYMRQLDQEIKDLLIDAGLDIAGIADPTPISDAISAFRSAMRGDWIGAGLSAISMIPYAGDAIGKTAKGARLMKQINKLKKRLETAQSHYKQVYERTRKALEKRIAKAKRQRKKAKKKGNDNCTDCDGKPSNRLPKTKGKWVEGTPGNGKWMPDKNTPEGKKILAVTGGEPIPYKDGYPDFSKWSKESVPIEMTGDNTLDFAQANMAADFPDTTGHTWHHHQDGTTMQLIPSDLHNNMPHSGGASAVNVADS</sequence>
<dbReference type="Proteomes" id="UP000663929">
    <property type="component" value="Chromosome"/>
</dbReference>